<dbReference type="RefSeq" id="WP_138856798.1">
    <property type="nucleotide sequence ID" value="NZ_CP040709.1"/>
</dbReference>
<accession>A0A840S9X2</accession>
<dbReference type="EMBL" id="JACHHO010000012">
    <property type="protein sequence ID" value="MBB5206432.1"/>
    <property type="molecule type" value="Genomic_DNA"/>
</dbReference>
<evidence type="ECO:0000313" key="2">
    <source>
        <dbReference type="Proteomes" id="UP000554837"/>
    </source>
</evidence>
<dbReference type="Proteomes" id="UP000554837">
    <property type="component" value="Unassembled WGS sequence"/>
</dbReference>
<protein>
    <submittedName>
        <fullName evidence="1">Uncharacterized protein</fullName>
    </submittedName>
</protein>
<dbReference type="AlphaFoldDB" id="A0A840S9X2"/>
<dbReference type="OrthoDB" id="7933343at2"/>
<keyword evidence="2" id="KW-1185">Reference proteome</keyword>
<sequence length="145" mass="16358">MEQHILANAELVRKVAAEQLDTAVQYNEVGVRWLDKYIDGQRERASPDVKEKLPNTLGSFLGECIRQTYGGKWVQDPVHGWQVKINEGLSVFPFSKVEKQLANQDGDSVLGLFTAIPGMIEFASKHAEVTGANSKAVDRPWWKFW</sequence>
<gene>
    <name evidence="1" type="ORF">HNQ51_003778</name>
</gene>
<evidence type="ECO:0000313" key="1">
    <source>
        <dbReference type="EMBL" id="MBB5206432.1"/>
    </source>
</evidence>
<reference evidence="1 2" key="1">
    <citation type="submission" date="2020-08" db="EMBL/GenBank/DDBJ databases">
        <title>Genomic Encyclopedia of Type Strains, Phase IV (KMG-IV): sequencing the most valuable type-strain genomes for metagenomic binning, comparative biology and taxonomic classification.</title>
        <authorList>
            <person name="Goeker M."/>
        </authorList>
    </citation>
    <scope>NUCLEOTIDE SEQUENCE [LARGE SCALE GENOMIC DNA]</scope>
    <source>
        <strain evidence="1 2">DSM 23958</strain>
    </source>
</reference>
<proteinExistence type="predicted"/>
<comment type="caution">
    <text evidence="1">The sequence shown here is derived from an EMBL/GenBank/DDBJ whole genome shotgun (WGS) entry which is preliminary data.</text>
</comment>
<organism evidence="1 2">
    <name type="scientific">Inhella inkyongensis</name>
    <dbReference type="NCBI Taxonomy" id="392593"/>
    <lineage>
        <taxon>Bacteria</taxon>
        <taxon>Pseudomonadati</taxon>
        <taxon>Pseudomonadota</taxon>
        <taxon>Betaproteobacteria</taxon>
        <taxon>Burkholderiales</taxon>
        <taxon>Sphaerotilaceae</taxon>
        <taxon>Inhella</taxon>
    </lineage>
</organism>
<name>A0A840S9X2_9BURK</name>